<dbReference type="PANTHER" id="PTHR37507:SF2">
    <property type="entry name" value="SPORULATION PROTEIN YDCC"/>
    <property type="match status" value="1"/>
</dbReference>
<organism evidence="1 2">
    <name type="scientific">Archaeoglobus fulgidus (strain ATCC 49558 / DSM 4304 / JCM 9628 / NBRC 100126 / VC-16)</name>
    <dbReference type="NCBI Taxonomy" id="224325"/>
    <lineage>
        <taxon>Archaea</taxon>
        <taxon>Methanobacteriati</taxon>
        <taxon>Methanobacteriota</taxon>
        <taxon>Archaeoglobi</taxon>
        <taxon>Archaeoglobales</taxon>
        <taxon>Archaeoglobaceae</taxon>
        <taxon>Archaeoglobus</taxon>
    </lineage>
</organism>
<dbReference type="EMBL" id="AE000782">
    <property type="protein sequence ID" value="AAB89329.1"/>
    <property type="molecule type" value="Genomic_DNA"/>
</dbReference>
<name>O28352_ARCFU</name>
<dbReference type="Gene3D" id="2.50.20.10">
    <property type="entry name" value="Lipoprotein localisation LolA/LolB/LppX"/>
    <property type="match status" value="1"/>
</dbReference>
<dbReference type="PANTHER" id="PTHR37507">
    <property type="entry name" value="SPORULATION PROTEIN YDCC"/>
    <property type="match status" value="1"/>
</dbReference>
<dbReference type="AlphaFoldDB" id="O28352"/>
<dbReference type="CDD" id="cd16325">
    <property type="entry name" value="LolA"/>
    <property type="match status" value="1"/>
</dbReference>
<gene>
    <name evidence="1" type="ordered locus">AF_1927</name>
</gene>
<protein>
    <recommendedName>
        <fullName evidence="3">Outer membrane lipoprotein carrier protein LolA</fullName>
    </recommendedName>
</protein>
<evidence type="ECO:0000313" key="2">
    <source>
        <dbReference type="Proteomes" id="UP000002199"/>
    </source>
</evidence>
<dbReference type="EnsemblBacteria" id="AAB89329">
    <property type="protein sequence ID" value="AAB89329"/>
    <property type="gene ID" value="AF_1927"/>
</dbReference>
<evidence type="ECO:0000313" key="1">
    <source>
        <dbReference type="EMBL" id="AAB89329.1"/>
    </source>
</evidence>
<keyword evidence="2" id="KW-1185">Reference proteome</keyword>
<dbReference type="eggNOG" id="arCOG02470">
    <property type="taxonomic scope" value="Archaea"/>
</dbReference>
<dbReference type="InterPro" id="IPR004564">
    <property type="entry name" value="OM_lipoprot_carrier_LolA-like"/>
</dbReference>
<dbReference type="SUPFAM" id="SSF89392">
    <property type="entry name" value="Prokaryotic lipoproteins and lipoprotein localization factors"/>
    <property type="match status" value="1"/>
</dbReference>
<dbReference type="PIR" id="F69490">
    <property type="entry name" value="F69490"/>
</dbReference>
<dbReference type="STRING" id="224325.AF_1927"/>
<sequence length="206" mass="23315">MLCCAIACMKRVWPLIAALVFLSACIQTPTAEEILTKLYERYEEAESYKAKIQEVSDNHVSYINVAFKKPDRMRIEYLPENTVSVFNGSAVKICSGNGSKTITLNRVVDFYYGHFLEMLKSYEVTLVGEEKVVVNNESKECYVLAAKDGGKGEVEIEKVWVVKGEWYPAKIQLRVSFPENNTVTLHFVSMELDATLSDSLFEPCDL</sequence>
<dbReference type="HOGENOM" id="CLU_1375446_0_0_2"/>
<reference evidence="1 2" key="1">
    <citation type="journal article" date="1997" name="Nature">
        <title>The complete genome sequence of the hyperthermophilic, sulphate-reducing archaeon Archaeoglobus fulgidus.</title>
        <authorList>
            <person name="Klenk H.P."/>
            <person name="Clayton R.A."/>
            <person name="Tomb J."/>
            <person name="White O."/>
            <person name="Nelson K.E."/>
            <person name="Ketchum K.A."/>
            <person name="Dodson R.J."/>
            <person name="Gwinn M."/>
            <person name="Hickey E.K."/>
            <person name="Peterson J.D."/>
            <person name="Richardson D.L."/>
            <person name="Kerlavage A.R."/>
            <person name="Graham D.E."/>
            <person name="Kyrpides N.C."/>
            <person name="Fleischmann R.D."/>
            <person name="Quackenbush J."/>
            <person name="Lee N.H."/>
            <person name="Sutton G.G."/>
            <person name="Gill S."/>
            <person name="Kirkness E.F."/>
            <person name="Dougherty B.A."/>
            <person name="McKenney K."/>
            <person name="Adams M.D."/>
            <person name="Loftus B."/>
            <person name="Peterson S."/>
            <person name="Reich C.I."/>
            <person name="McNeil L.K."/>
            <person name="Badger J.H."/>
            <person name="Glodek A."/>
            <person name="Zhou L."/>
            <person name="Overbeek R."/>
            <person name="Gocayne J.D."/>
            <person name="Weidman J.F."/>
            <person name="McDonald L."/>
            <person name="Utterback T."/>
            <person name="Cotton M.D."/>
            <person name="Spriggs T."/>
            <person name="Artiach P."/>
            <person name="Kaine B.P."/>
            <person name="Sykes S.M."/>
            <person name="Sadow P.W."/>
            <person name="D'Andrea K.P."/>
            <person name="Bowman C."/>
            <person name="Fujii C."/>
            <person name="Garland S.A."/>
            <person name="Mason T.M."/>
            <person name="Olsen G.J."/>
            <person name="Fraser C.M."/>
            <person name="Smith H.O."/>
            <person name="Woese C.R."/>
            <person name="Venter J.C."/>
        </authorList>
    </citation>
    <scope>NUCLEOTIDE SEQUENCE [LARGE SCALE GENOMIC DNA]</scope>
    <source>
        <strain evidence="2">ATCC 49558 / DSM 4304 / JCM 9628 / NBRC 100126 / VC-16</strain>
    </source>
</reference>
<dbReference type="Proteomes" id="UP000002199">
    <property type="component" value="Chromosome"/>
</dbReference>
<accession>O28352</accession>
<dbReference type="InterPro" id="IPR052944">
    <property type="entry name" value="Sporulation_related"/>
</dbReference>
<dbReference type="KEGG" id="afu:AF_1927"/>
<evidence type="ECO:0008006" key="3">
    <source>
        <dbReference type="Google" id="ProtNLM"/>
    </source>
</evidence>
<dbReference type="PaxDb" id="224325-AF_1927"/>
<proteinExistence type="predicted"/>
<dbReference type="InterPro" id="IPR029046">
    <property type="entry name" value="LolA/LolB/LppX"/>
</dbReference>